<evidence type="ECO:0000256" key="2">
    <source>
        <dbReference type="SAM" id="MobiDB-lite"/>
    </source>
</evidence>
<dbReference type="EMBL" id="JBGBPQ010000004">
    <property type="protein sequence ID" value="KAL1525593.1"/>
    <property type="molecule type" value="Genomic_DNA"/>
</dbReference>
<protein>
    <submittedName>
        <fullName evidence="3">Uncharacterized protein</fullName>
    </submittedName>
</protein>
<sequence length="349" mass="37564">MEARLRLAEDGALALAEAATLSRPLRSFDRAARAGYHALERRLLAHVSQLRAEDRGVWEIACRELLDASHALAAWGPREPDAARARAACREAALHVERLVEQLHAQLQRELAASARHAASLAEQRRAAGEERLAAARKKAGGALAPAKILLAGLRAEHKLCAEAREGGSGGAAGRRQGKLLEEEGVAAARARLEAALQQARAEVDGLRDASAALSASFDRRGRRSRAARRAVLPRGSARASVRRRSASWRATAPSRRSSAREQSRRVSLRRDAGRVEAAERMLQLLRLLHYDRELNSGGGAAKDSQPALVVAEVAAANAHAAASARALRIDELNANIAQLRRQVRVQAA</sequence>
<evidence type="ECO:0000256" key="1">
    <source>
        <dbReference type="SAM" id="Coils"/>
    </source>
</evidence>
<keyword evidence="1" id="KW-0175">Coiled coil</keyword>
<accession>A0AB34JXE2</accession>
<feature type="compositionally biased region" description="Low complexity" evidence="2">
    <location>
        <begin position="248"/>
        <end position="257"/>
    </location>
</feature>
<reference evidence="3 4" key="1">
    <citation type="journal article" date="2024" name="Science">
        <title>Giant polyketide synthase enzymes in the biosynthesis of giant marine polyether toxins.</title>
        <authorList>
            <person name="Fallon T.R."/>
            <person name="Shende V.V."/>
            <person name="Wierzbicki I.H."/>
            <person name="Pendleton A.L."/>
            <person name="Watervoot N.F."/>
            <person name="Auber R.P."/>
            <person name="Gonzalez D.J."/>
            <person name="Wisecaver J.H."/>
            <person name="Moore B.S."/>
        </authorList>
    </citation>
    <scope>NUCLEOTIDE SEQUENCE [LARGE SCALE GENOMIC DNA]</scope>
    <source>
        <strain evidence="3 4">12B1</strain>
    </source>
</reference>
<dbReference type="AlphaFoldDB" id="A0AB34JXE2"/>
<feature type="region of interest" description="Disordered" evidence="2">
    <location>
        <begin position="225"/>
        <end position="266"/>
    </location>
</feature>
<keyword evidence="4" id="KW-1185">Reference proteome</keyword>
<gene>
    <name evidence="3" type="ORF">AB1Y20_020447</name>
</gene>
<name>A0AB34JXE2_PRYPA</name>
<comment type="caution">
    <text evidence="3">The sequence shown here is derived from an EMBL/GenBank/DDBJ whole genome shotgun (WGS) entry which is preliminary data.</text>
</comment>
<evidence type="ECO:0000313" key="4">
    <source>
        <dbReference type="Proteomes" id="UP001515480"/>
    </source>
</evidence>
<feature type="coiled-coil region" evidence="1">
    <location>
        <begin position="183"/>
        <end position="217"/>
    </location>
</feature>
<evidence type="ECO:0000313" key="3">
    <source>
        <dbReference type="EMBL" id="KAL1525593.1"/>
    </source>
</evidence>
<proteinExistence type="predicted"/>
<dbReference type="Proteomes" id="UP001515480">
    <property type="component" value="Unassembled WGS sequence"/>
</dbReference>
<organism evidence="3 4">
    <name type="scientific">Prymnesium parvum</name>
    <name type="common">Toxic golden alga</name>
    <dbReference type="NCBI Taxonomy" id="97485"/>
    <lineage>
        <taxon>Eukaryota</taxon>
        <taxon>Haptista</taxon>
        <taxon>Haptophyta</taxon>
        <taxon>Prymnesiophyceae</taxon>
        <taxon>Prymnesiales</taxon>
        <taxon>Prymnesiaceae</taxon>
        <taxon>Prymnesium</taxon>
    </lineage>
</organism>